<dbReference type="EMBL" id="JAGRRH010000034">
    <property type="protein sequence ID" value="KAG7339462.1"/>
    <property type="molecule type" value="Genomic_DNA"/>
</dbReference>
<protein>
    <submittedName>
        <fullName evidence="2">Uncharacterized protein</fullName>
    </submittedName>
</protein>
<organism evidence="2 4">
    <name type="scientific">Nitzschia inconspicua</name>
    <dbReference type="NCBI Taxonomy" id="303405"/>
    <lineage>
        <taxon>Eukaryota</taxon>
        <taxon>Sar</taxon>
        <taxon>Stramenopiles</taxon>
        <taxon>Ochrophyta</taxon>
        <taxon>Bacillariophyta</taxon>
        <taxon>Bacillariophyceae</taxon>
        <taxon>Bacillariophycidae</taxon>
        <taxon>Bacillariales</taxon>
        <taxon>Bacillariaceae</taxon>
        <taxon>Nitzschia</taxon>
    </lineage>
</organism>
<feature type="compositionally biased region" description="Basic and acidic residues" evidence="1">
    <location>
        <begin position="343"/>
        <end position="360"/>
    </location>
</feature>
<dbReference type="EMBL" id="JAGRRH010000011">
    <property type="protein sequence ID" value="KAG7362475.1"/>
    <property type="molecule type" value="Genomic_DNA"/>
</dbReference>
<gene>
    <name evidence="2" type="ORF">IV203_024832</name>
    <name evidence="3" type="ORF">IV203_025359</name>
</gene>
<dbReference type="AlphaFoldDB" id="A0A9K3P9Q7"/>
<keyword evidence="4" id="KW-1185">Reference proteome</keyword>
<evidence type="ECO:0000256" key="1">
    <source>
        <dbReference type="SAM" id="MobiDB-lite"/>
    </source>
</evidence>
<evidence type="ECO:0000313" key="2">
    <source>
        <dbReference type="EMBL" id="KAG7339462.1"/>
    </source>
</evidence>
<feature type="region of interest" description="Disordered" evidence="1">
    <location>
        <begin position="119"/>
        <end position="138"/>
    </location>
</feature>
<feature type="region of interest" description="Disordered" evidence="1">
    <location>
        <begin position="339"/>
        <end position="362"/>
    </location>
</feature>
<dbReference type="Proteomes" id="UP000693970">
    <property type="component" value="Unassembled WGS sequence"/>
</dbReference>
<reference evidence="2" key="2">
    <citation type="submission" date="2021-04" db="EMBL/GenBank/DDBJ databases">
        <authorList>
            <person name="Podell S."/>
        </authorList>
    </citation>
    <scope>NUCLEOTIDE SEQUENCE</scope>
    <source>
        <strain evidence="2">Hildebrandi</strain>
    </source>
</reference>
<dbReference type="OrthoDB" id="49096at2759"/>
<name>A0A9K3P9Q7_9STRA</name>
<reference evidence="2" key="1">
    <citation type="journal article" date="2021" name="Sci. Rep.">
        <title>Diploid genomic architecture of Nitzschia inconspicua, an elite biomass production diatom.</title>
        <authorList>
            <person name="Oliver A."/>
            <person name="Podell S."/>
            <person name="Pinowska A."/>
            <person name="Traller J.C."/>
            <person name="Smith S.R."/>
            <person name="McClure R."/>
            <person name="Beliaev A."/>
            <person name="Bohutskyi P."/>
            <person name="Hill E.A."/>
            <person name="Rabines A."/>
            <person name="Zheng H."/>
            <person name="Allen L.Z."/>
            <person name="Kuo A."/>
            <person name="Grigoriev I.V."/>
            <person name="Allen A.E."/>
            <person name="Hazlebeck D."/>
            <person name="Allen E.E."/>
        </authorList>
    </citation>
    <scope>NUCLEOTIDE SEQUENCE</scope>
    <source>
        <strain evidence="2">Hildebrandi</strain>
    </source>
</reference>
<comment type="caution">
    <text evidence="2">The sequence shown here is derived from an EMBL/GenBank/DDBJ whole genome shotgun (WGS) entry which is preliminary data.</text>
</comment>
<sequence length="549" mass="60571">MGNVLFKPKKLSPEEEQRRLEQLHGVLIPPLFTVSHEDGYATTGSSSSSSDCDQIPISTQAQWKAIDSPNLVHSLWRLTAGHNLLEEYMSPGIFFAVPTNATGKIHMALNTPNRIIDPSTINSPTSSSTINPRTTTTSVPSTTAIPFTSFVSLSQTLAAGSKFPIDLQLLVPASPHCYPCIDVVSSTLIPHTTISARCNPFQPNDKIGHVSATVKLQPVPQIHVLLGAWMNADSIHNLIQEHYYKESKNDHINDTESTAARWYQSPLVTSSSLSSFSLGQSSTRNYSPSTLHIQGVAEYHESIIASHAEIPLSPNSGQYVPEQLDTMLWINLSGNSNNSDENYDPHKMEHPTANDNDNNHHNNTTMPPLWLTLKQSTTRGCHDPHYTLNLSQILSFDRTCWNILEDRAPRIRNHVGWTFQLDRKNDRQASWSVAASWQINRNVALKAVLDNGSFVRTNLILKKWQQPRMTLSMINGINLSNGQVMWLGCGIEVETTTTKITSDRLGGNGKTGDRTTAATTAGYQETVNVDGISAPPTKVQVPSLQTKRG</sequence>
<proteinExistence type="predicted"/>
<accession>A0A9K3P9Q7</accession>
<evidence type="ECO:0000313" key="3">
    <source>
        <dbReference type="EMBL" id="KAG7362475.1"/>
    </source>
</evidence>
<evidence type="ECO:0000313" key="4">
    <source>
        <dbReference type="Proteomes" id="UP000693970"/>
    </source>
</evidence>